<organism evidence="14 15">
    <name type="scientific">Kingdonia uniflora</name>
    <dbReference type="NCBI Taxonomy" id="39325"/>
    <lineage>
        <taxon>Eukaryota</taxon>
        <taxon>Viridiplantae</taxon>
        <taxon>Streptophyta</taxon>
        <taxon>Embryophyta</taxon>
        <taxon>Tracheophyta</taxon>
        <taxon>Spermatophyta</taxon>
        <taxon>Magnoliopsida</taxon>
        <taxon>Ranunculales</taxon>
        <taxon>Circaeasteraceae</taxon>
        <taxon>Kingdonia</taxon>
    </lineage>
</organism>
<feature type="coiled-coil region" evidence="11">
    <location>
        <begin position="73"/>
        <end position="114"/>
    </location>
</feature>
<dbReference type="Gene3D" id="3.30.530.20">
    <property type="match status" value="1"/>
</dbReference>
<dbReference type="Pfam" id="PF01852">
    <property type="entry name" value="START"/>
    <property type="match status" value="1"/>
</dbReference>
<accession>A0A7J7L162</accession>
<comment type="similarity">
    <text evidence="2">Belongs to the HD-ZIP homeobox family. Class III subfamily.</text>
</comment>
<keyword evidence="15" id="KW-1185">Reference proteome</keyword>
<feature type="domain" description="Homeobox" evidence="12">
    <location>
        <begin position="13"/>
        <end position="77"/>
    </location>
</feature>
<dbReference type="Gene3D" id="1.10.10.60">
    <property type="entry name" value="Homeodomain-like"/>
    <property type="match status" value="1"/>
</dbReference>
<evidence type="ECO:0000256" key="5">
    <source>
        <dbReference type="ARBA" id="ARBA00023125"/>
    </source>
</evidence>
<keyword evidence="5 9" id="KW-0238">DNA-binding</keyword>
<dbReference type="SUPFAM" id="SSF55961">
    <property type="entry name" value="Bet v1-like"/>
    <property type="match status" value="1"/>
</dbReference>
<dbReference type="PROSITE" id="PS50848">
    <property type="entry name" value="START"/>
    <property type="match status" value="1"/>
</dbReference>
<evidence type="ECO:0000259" key="13">
    <source>
        <dbReference type="PROSITE" id="PS50848"/>
    </source>
</evidence>
<dbReference type="OrthoDB" id="1867783at2759"/>
<evidence type="ECO:0000256" key="3">
    <source>
        <dbReference type="ARBA" id="ARBA00023015"/>
    </source>
</evidence>
<evidence type="ECO:0000256" key="2">
    <source>
        <dbReference type="ARBA" id="ARBA00010338"/>
    </source>
</evidence>
<evidence type="ECO:0000256" key="8">
    <source>
        <dbReference type="ARBA" id="ARBA00023242"/>
    </source>
</evidence>
<proteinExistence type="inferred from homology"/>
<evidence type="ECO:0000313" key="14">
    <source>
        <dbReference type="EMBL" id="KAF6136351.1"/>
    </source>
</evidence>
<evidence type="ECO:0000256" key="10">
    <source>
        <dbReference type="RuleBase" id="RU000682"/>
    </source>
</evidence>
<feature type="domain" description="START" evidence="13">
    <location>
        <begin position="150"/>
        <end position="340"/>
    </location>
</feature>
<comment type="caution">
    <text evidence="14">The sequence shown here is derived from an EMBL/GenBank/DDBJ whole genome shotgun (WGS) entry which is preliminary data.</text>
</comment>
<dbReference type="InterPro" id="IPR009057">
    <property type="entry name" value="Homeodomain-like_sf"/>
</dbReference>
<keyword evidence="6 9" id="KW-0371">Homeobox</keyword>
<dbReference type="InterPro" id="IPR001356">
    <property type="entry name" value="HD"/>
</dbReference>
<evidence type="ECO:0000256" key="4">
    <source>
        <dbReference type="ARBA" id="ARBA00023054"/>
    </source>
</evidence>
<dbReference type="InterPro" id="IPR023393">
    <property type="entry name" value="START-like_dom_sf"/>
</dbReference>
<comment type="subcellular location">
    <subcellularLocation>
        <location evidence="1 9 10">Nucleus</location>
    </subcellularLocation>
</comment>
<dbReference type="SMART" id="SM00389">
    <property type="entry name" value="HOX"/>
    <property type="match status" value="1"/>
</dbReference>
<dbReference type="Pfam" id="PF00046">
    <property type="entry name" value="Homeodomain"/>
    <property type="match status" value="1"/>
</dbReference>
<evidence type="ECO:0000256" key="1">
    <source>
        <dbReference type="ARBA" id="ARBA00004123"/>
    </source>
</evidence>
<evidence type="ECO:0000256" key="11">
    <source>
        <dbReference type="SAM" id="Coils"/>
    </source>
</evidence>
<reference evidence="14 15" key="1">
    <citation type="journal article" date="2020" name="IScience">
        <title>Genome Sequencing of the Endangered Kingdonia uniflora (Circaeasteraceae, Ranunculales) Reveals Potential Mechanisms of Evolutionary Specialization.</title>
        <authorList>
            <person name="Sun Y."/>
            <person name="Deng T."/>
            <person name="Zhang A."/>
            <person name="Moore M.J."/>
            <person name="Landis J.B."/>
            <person name="Lin N."/>
            <person name="Zhang H."/>
            <person name="Zhang X."/>
            <person name="Huang J."/>
            <person name="Zhang X."/>
            <person name="Sun H."/>
            <person name="Wang H."/>
        </authorList>
    </citation>
    <scope>NUCLEOTIDE SEQUENCE [LARGE SCALE GENOMIC DNA]</scope>
    <source>
        <strain evidence="14">TB1705</strain>
        <tissue evidence="14">Leaf</tissue>
    </source>
</reference>
<keyword evidence="4 11" id="KW-0175">Coiled coil</keyword>
<dbReference type="FunFam" id="1.10.10.60:FF:000197">
    <property type="entry name" value="Homeobox-leucine zipper protein REVOLUTA"/>
    <property type="match status" value="1"/>
</dbReference>
<evidence type="ECO:0000259" key="12">
    <source>
        <dbReference type="PROSITE" id="PS50071"/>
    </source>
</evidence>
<dbReference type="GO" id="GO:0005634">
    <property type="term" value="C:nucleus"/>
    <property type="evidence" value="ECO:0007669"/>
    <property type="project" value="UniProtKB-SubCell"/>
</dbReference>
<protein>
    <submittedName>
        <fullName evidence="14">Uncharacterized protein</fullName>
    </submittedName>
</protein>
<keyword evidence="7" id="KW-0804">Transcription</keyword>
<evidence type="ECO:0000256" key="7">
    <source>
        <dbReference type="ARBA" id="ARBA00023163"/>
    </source>
</evidence>
<dbReference type="GO" id="GO:0003677">
    <property type="term" value="F:DNA binding"/>
    <property type="evidence" value="ECO:0007669"/>
    <property type="project" value="UniProtKB-UniRule"/>
</dbReference>
<dbReference type="InterPro" id="IPR044830">
    <property type="entry name" value="HD-Zip_III"/>
</dbReference>
<evidence type="ECO:0000256" key="9">
    <source>
        <dbReference type="PROSITE-ProRule" id="PRU00108"/>
    </source>
</evidence>
<evidence type="ECO:0000256" key="6">
    <source>
        <dbReference type="ARBA" id="ARBA00023155"/>
    </source>
</evidence>
<dbReference type="SUPFAM" id="SSF46689">
    <property type="entry name" value="Homeodomain-like"/>
    <property type="match status" value="1"/>
</dbReference>
<name>A0A7J7L162_9MAGN</name>
<dbReference type="CDD" id="cd14686">
    <property type="entry name" value="bZIP"/>
    <property type="match status" value="1"/>
</dbReference>
<dbReference type="GO" id="GO:0003700">
    <property type="term" value="F:DNA-binding transcription factor activity"/>
    <property type="evidence" value="ECO:0007669"/>
    <property type="project" value="InterPro"/>
</dbReference>
<dbReference type="PANTHER" id="PTHR45950">
    <property type="entry name" value="HOMEOBOX-LEUCINE ZIPPER PROTEIN ATHB-14"/>
    <property type="match status" value="1"/>
</dbReference>
<sequence>MMVVTSCKDGKSGLDNGKYVRYTPEQVEALERVYHECPKPSSVRRQQLIRECPILSNIEPKQIKVWFQNRRCREKQRKEASRLQAVNRKLSAMNKLLMEENDRLQKQVSQLVYENGFFRQQTTTLATTDTSCDSVVTSGQHHLTPQHPPRDASPAGLLSIAEETLTEFLSKATGTAVEWVQMPGMKPGPDSIGIIAISHGCTGVAARACGLVGLEPTRVAEILKDRPSWFRDCRSVDVLNALPTGNGGTIELLYMQFTDLAICANNIASARDFWLLRYTSVLEDGSLVVCERSLSPTQGGPSMPPVQHFVRAEMLPSGYLIRPCEGGGSIIHIVDHMDLEALRQLRQIAQEVSQPTVTGWGRRPAALRSLSQRLSRGFNEALNGFTDEGWTTMGSDGMDDITILVNLSPGKINGQNTGFANGFPAVSNTVMCAKASMLLQNVPPAILMRFLREHRSEWADSNIDAYSAAAIKAGPCILPVSRVGNFGGQVILPLAHTLEHEEASYLTFKFLFILIENYIVLISISEYSKLNLN</sequence>
<gene>
    <name evidence="14" type="ORF">GIB67_011259</name>
</gene>
<dbReference type="GO" id="GO:0008289">
    <property type="term" value="F:lipid binding"/>
    <property type="evidence" value="ECO:0007669"/>
    <property type="project" value="InterPro"/>
</dbReference>
<dbReference type="CDD" id="cd00086">
    <property type="entry name" value="homeodomain"/>
    <property type="match status" value="1"/>
</dbReference>
<dbReference type="EMBL" id="JACGCM010002727">
    <property type="protein sequence ID" value="KAF6136351.1"/>
    <property type="molecule type" value="Genomic_DNA"/>
</dbReference>
<feature type="DNA-binding region" description="Homeobox" evidence="9">
    <location>
        <begin position="15"/>
        <end position="78"/>
    </location>
</feature>
<dbReference type="SMART" id="SM00234">
    <property type="entry name" value="START"/>
    <property type="match status" value="1"/>
</dbReference>
<dbReference type="PANTHER" id="PTHR45950:SF1">
    <property type="entry name" value="HOMEOBOX-LEUCINE ZIPPER PROTEIN ATHB-15"/>
    <property type="match status" value="1"/>
</dbReference>
<keyword evidence="8 9" id="KW-0539">Nucleus</keyword>
<keyword evidence="3" id="KW-0805">Transcription regulation</keyword>
<dbReference type="Proteomes" id="UP000541444">
    <property type="component" value="Unassembled WGS sequence"/>
</dbReference>
<evidence type="ECO:0000313" key="15">
    <source>
        <dbReference type="Proteomes" id="UP000541444"/>
    </source>
</evidence>
<dbReference type="PROSITE" id="PS50071">
    <property type="entry name" value="HOMEOBOX_2"/>
    <property type="match status" value="1"/>
</dbReference>
<dbReference type="InterPro" id="IPR002913">
    <property type="entry name" value="START_lipid-bd_dom"/>
</dbReference>
<dbReference type="AlphaFoldDB" id="A0A7J7L162"/>